<gene>
    <name evidence="7" type="ORF">A3770_01p04910</name>
</gene>
<dbReference type="EMBL" id="CP031034">
    <property type="protein sequence ID" value="QDZ17973.1"/>
    <property type="molecule type" value="Genomic_DNA"/>
</dbReference>
<dbReference type="GO" id="GO:0005730">
    <property type="term" value="C:nucleolus"/>
    <property type="evidence" value="ECO:0007669"/>
    <property type="project" value="UniProtKB-SubCell"/>
</dbReference>
<dbReference type="InterPro" id="IPR007955">
    <property type="entry name" value="Bystin"/>
</dbReference>
<feature type="compositionally biased region" description="Low complexity" evidence="6">
    <location>
        <begin position="91"/>
        <end position="101"/>
    </location>
</feature>
<dbReference type="STRING" id="1764295.A0A5B8MC71"/>
<feature type="region of interest" description="Disordered" evidence="6">
    <location>
        <begin position="1"/>
        <end position="131"/>
    </location>
</feature>
<evidence type="ECO:0000256" key="6">
    <source>
        <dbReference type="SAM" id="MobiDB-lite"/>
    </source>
</evidence>
<sequence length="477" mass="54295">MGKKGGKRTASNRHEFDLAEQMNPSDDTLSKISERRKRSRGKRGLGDSDEEELPQDADANFEQAMGEKILKEAKLQRLEMEREAEERSGVSRKGSSSYSVKTAITNAAKKSAKDDSDSDEEEARDGYVEDYEYEVSAEDERILQTFLDPNAESKSAKTLSDIIAEKLREREHVQEDFDFRANSQATAAATGLSEKAVEVYKQVGSFLSRYKSGSVPKAFKIIPNLSNWEEILYITDYDSWSVQAMYQATRLFASNLNAKMAQRFFSLVLLPRVRMEIKFNRKLHFALFQALKKAAYKPGAFFKGLLLPLCQSGTCTVLEAVIFSAVINRISIPVLHSSAALLRLAEMRYTGINSFFIKILLEKKYALPFRVIDTLVDSFVAFEREERELPVIWHQSFLTFIQRYKHAITKEDKARLRKLAVKKGHYLVGPEILREIDHGHSRGEKPKDDPQDKGAFTSMKIVEDVKDFPPVLLMDED</sequence>
<dbReference type="PANTHER" id="PTHR12821:SF0">
    <property type="entry name" value="BYSTIN"/>
    <property type="match status" value="1"/>
</dbReference>
<dbReference type="GO" id="GO:0030515">
    <property type="term" value="F:snoRNA binding"/>
    <property type="evidence" value="ECO:0007669"/>
    <property type="project" value="TreeGrafter"/>
</dbReference>
<feature type="compositionally biased region" description="Basic and acidic residues" evidence="6">
    <location>
        <begin position="68"/>
        <end position="89"/>
    </location>
</feature>
<evidence type="ECO:0000256" key="3">
    <source>
        <dbReference type="ARBA" id="ARBA00022517"/>
    </source>
</evidence>
<dbReference type="GO" id="GO:0005737">
    <property type="term" value="C:cytoplasm"/>
    <property type="evidence" value="ECO:0007669"/>
    <property type="project" value="TreeGrafter"/>
</dbReference>
<evidence type="ECO:0000256" key="4">
    <source>
        <dbReference type="ARBA" id="ARBA00023242"/>
    </source>
</evidence>
<accession>A0A5B8MC71</accession>
<proteinExistence type="inferred from homology"/>
<dbReference type="GO" id="GO:0006364">
    <property type="term" value="P:rRNA processing"/>
    <property type="evidence" value="ECO:0007669"/>
    <property type="project" value="TreeGrafter"/>
</dbReference>
<dbReference type="Gene3D" id="1.25.40.480">
    <property type="match status" value="1"/>
</dbReference>
<evidence type="ECO:0000256" key="5">
    <source>
        <dbReference type="ARBA" id="ARBA00074032"/>
    </source>
</evidence>
<dbReference type="FunFam" id="1.25.40.480:FF:000001">
    <property type="entry name" value="Bystin (51.6 kD)-like"/>
    <property type="match status" value="1"/>
</dbReference>
<evidence type="ECO:0000256" key="1">
    <source>
        <dbReference type="ARBA" id="ARBA00004604"/>
    </source>
</evidence>
<comment type="similarity">
    <text evidence="2">Belongs to the bystin family.</text>
</comment>
<protein>
    <recommendedName>
        <fullName evidence="5">Bystin</fullName>
    </recommendedName>
</protein>
<dbReference type="OrthoDB" id="2192561at2759"/>
<reference evidence="7 8" key="1">
    <citation type="submission" date="2018-07" db="EMBL/GenBank/DDBJ databases">
        <title>The complete nuclear genome of the prasinophyte Chloropicon primus (CCMP1205).</title>
        <authorList>
            <person name="Pombert J.-F."/>
            <person name="Otis C."/>
            <person name="Turmel M."/>
            <person name="Lemieux C."/>
        </authorList>
    </citation>
    <scope>NUCLEOTIDE SEQUENCE [LARGE SCALE GENOMIC DNA]</scope>
    <source>
        <strain evidence="7 8">CCMP1205</strain>
    </source>
</reference>
<feature type="compositionally biased region" description="Basic residues" evidence="6">
    <location>
        <begin position="1"/>
        <end position="11"/>
    </location>
</feature>
<keyword evidence="3" id="KW-0690">Ribosome biogenesis</keyword>
<feature type="compositionally biased region" description="Basic residues" evidence="6">
    <location>
        <begin position="34"/>
        <end position="43"/>
    </location>
</feature>
<dbReference type="AlphaFoldDB" id="A0A5B8MC71"/>
<dbReference type="PANTHER" id="PTHR12821">
    <property type="entry name" value="BYSTIN"/>
    <property type="match status" value="1"/>
</dbReference>
<keyword evidence="4" id="KW-0539">Nucleus</keyword>
<name>A0A5B8MC71_9CHLO</name>
<keyword evidence="8" id="KW-1185">Reference proteome</keyword>
<evidence type="ECO:0000313" key="7">
    <source>
        <dbReference type="EMBL" id="QDZ17973.1"/>
    </source>
</evidence>
<dbReference type="Proteomes" id="UP000316726">
    <property type="component" value="Chromosome 1"/>
</dbReference>
<dbReference type="Pfam" id="PF05291">
    <property type="entry name" value="Bystin"/>
    <property type="match status" value="1"/>
</dbReference>
<evidence type="ECO:0000256" key="2">
    <source>
        <dbReference type="ARBA" id="ARBA00007114"/>
    </source>
</evidence>
<comment type="subcellular location">
    <subcellularLocation>
        <location evidence="1">Nucleus</location>
        <location evidence="1">Nucleolus</location>
    </subcellularLocation>
</comment>
<dbReference type="GO" id="GO:0030688">
    <property type="term" value="C:preribosome, small subunit precursor"/>
    <property type="evidence" value="ECO:0007669"/>
    <property type="project" value="TreeGrafter"/>
</dbReference>
<organism evidence="7 8">
    <name type="scientific">Chloropicon primus</name>
    <dbReference type="NCBI Taxonomy" id="1764295"/>
    <lineage>
        <taxon>Eukaryota</taxon>
        <taxon>Viridiplantae</taxon>
        <taxon>Chlorophyta</taxon>
        <taxon>Chloropicophyceae</taxon>
        <taxon>Chloropicales</taxon>
        <taxon>Chloropicaceae</taxon>
        <taxon>Chloropicon</taxon>
    </lineage>
</organism>
<evidence type="ECO:0000313" key="8">
    <source>
        <dbReference type="Proteomes" id="UP000316726"/>
    </source>
</evidence>
<feature type="compositionally biased region" description="Acidic residues" evidence="6">
    <location>
        <begin position="116"/>
        <end position="131"/>
    </location>
</feature>